<proteinExistence type="predicted"/>
<reference evidence="3 4" key="1">
    <citation type="submission" date="2020-04" db="EMBL/GenBank/DDBJ databases">
        <title>Flammeovirga sp. SR4, a novel species isolated from seawater.</title>
        <authorList>
            <person name="Wang X."/>
        </authorList>
    </citation>
    <scope>NUCLEOTIDE SEQUENCE [LARGE SCALE GENOMIC DNA]</scope>
    <source>
        <strain evidence="3 4">ATCC 23126</strain>
    </source>
</reference>
<keyword evidence="2" id="KW-0472">Membrane</keyword>
<organism evidence="3 4">
    <name type="scientific">Flammeovirga aprica JL-4</name>
    <dbReference type="NCBI Taxonomy" id="694437"/>
    <lineage>
        <taxon>Bacteria</taxon>
        <taxon>Pseudomonadati</taxon>
        <taxon>Bacteroidota</taxon>
        <taxon>Cytophagia</taxon>
        <taxon>Cytophagales</taxon>
        <taxon>Flammeovirgaceae</taxon>
        <taxon>Flammeovirga</taxon>
    </lineage>
</organism>
<evidence type="ECO:0000256" key="1">
    <source>
        <dbReference type="SAM" id="MobiDB-lite"/>
    </source>
</evidence>
<evidence type="ECO:0000313" key="4">
    <source>
        <dbReference type="Proteomes" id="UP000576082"/>
    </source>
</evidence>
<name>A0A7X9RZQ0_9BACT</name>
<dbReference type="AlphaFoldDB" id="A0A7X9RZQ0"/>
<dbReference type="Proteomes" id="UP000576082">
    <property type="component" value="Unassembled WGS sequence"/>
</dbReference>
<comment type="caution">
    <text evidence="3">The sequence shown here is derived from an EMBL/GenBank/DDBJ whole genome shotgun (WGS) entry which is preliminary data.</text>
</comment>
<evidence type="ECO:0000313" key="3">
    <source>
        <dbReference type="EMBL" id="NME71718.1"/>
    </source>
</evidence>
<feature type="region of interest" description="Disordered" evidence="1">
    <location>
        <begin position="1"/>
        <end position="20"/>
    </location>
</feature>
<dbReference type="EMBL" id="JABANE010000111">
    <property type="protein sequence ID" value="NME71718.1"/>
    <property type="molecule type" value="Genomic_DNA"/>
</dbReference>
<dbReference type="RefSeq" id="WP_169659925.1">
    <property type="nucleotide sequence ID" value="NZ_JABANE010000111.1"/>
</dbReference>
<keyword evidence="2" id="KW-0812">Transmembrane</keyword>
<evidence type="ECO:0000256" key="2">
    <source>
        <dbReference type="SAM" id="Phobius"/>
    </source>
</evidence>
<accession>A0A7X9RZQ0</accession>
<feature type="transmembrane region" description="Helical" evidence="2">
    <location>
        <begin position="30"/>
        <end position="47"/>
    </location>
</feature>
<sequence length="604" mass="68767">MEEQDNTVEELHEEPSHIEEKKAKKSNKGIIFLSILILLFGTFGWWTQSLPKTALWKTLPAGAGVIVGTSDVLHLWQELHASEWNNAIEGSLNSSRKRIWNNAVLNNSLLPYFLSDYPSVGAIYKTEKEGRAQLMAIDLGWQSKLTDHLRFVIGKKFTLEQKSLGENGEATVLKRGTSKLGIYFVYNNLLVFSTHETLAKRAYEALEHGGEMTEWEVGEFEEGKIAEVWMNPDAIYALSEPNFVEPQLSLKGIGRLLGDQHWMWTEDGLSLKAQIETKEKGFKLEPVWWMWSGTSSSKELLNVIPTHISVASHWGMSTKVKERREALMRANIAPWSAIENRLSISIEEDFDSWVGDEAAWVKLMASELKGRDGEVMLLKTNNPALASEKLRALNVKVEANTLERFSELKYRGFAIGYIGVEELLPRVYGDAFNRIRRPYYTVLGNAVAFSNHPKSLKRMIDAKLDQRTINLEETKIPKSAMYIWGNGGALYQDLPLWIDQDGLSKMKSYQPMFGSVQSFEMVFLPRAKYHGASYLNLNYGDAAQEKVALTKRLREFQAIDDKKYEAYLDGVKMEHQKAFKIASPQKSDEDNMIKFQLNTETEKN</sequence>
<keyword evidence="4" id="KW-1185">Reference proteome</keyword>
<protein>
    <recommendedName>
        <fullName evidence="5">DUF3352 domain-containing protein</fullName>
    </recommendedName>
</protein>
<keyword evidence="2" id="KW-1133">Transmembrane helix</keyword>
<feature type="compositionally biased region" description="Basic and acidic residues" evidence="1">
    <location>
        <begin position="9"/>
        <end position="20"/>
    </location>
</feature>
<gene>
    <name evidence="3" type="ORF">HHU12_27380</name>
</gene>
<evidence type="ECO:0008006" key="5">
    <source>
        <dbReference type="Google" id="ProtNLM"/>
    </source>
</evidence>